<sequence length="200" mass="21753">MDIEAKKQRGFGDRKRRNICIGLGVTLILIILILVILAFTVFKAKDPVVTVDSVALDNLSVRLDMPRATVNINLTIAVSLTVENPNKVGMTYKDSAALLIYRGEQVGEAPIPAGKISADESVPMNVLMTVMADRFMSNSQTFNDVVAGSLPLSTNTKISGKVSIFNMIKVHVTSVSNCSFTVLISNRTVSDRQCTYKNSL</sequence>
<dbReference type="EMBL" id="CM047744">
    <property type="protein sequence ID" value="KAJ0027655.1"/>
    <property type="molecule type" value="Genomic_DNA"/>
</dbReference>
<evidence type="ECO:0000313" key="1">
    <source>
        <dbReference type="EMBL" id="KAJ0027655.1"/>
    </source>
</evidence>
<reference evidence="2" key="1">
    <citation type="journal article" date="2023" name="G3 (Bethesda)">
        <title>Genome assembly and association tests identify interacting loci associated with vigor, precocity, and sex in interspecific pistachio rootstocks.</title>
        <authorList>
            <person name="Palmer W."/>
            <person name="Jacygrad E."/>
            <person name="Sagayaradj S."/>
            <person name="Cavanaugh K."/>
            <person name="Han R."/>
            <person name="Bertier L."/>
            <person name="Beede B."/>
            <person name="Kafkas S."/>
            <person name="Golino D."/>
            <person name="Preece J."/>
            <person name="Michelmore R."/>
        </authorList>
    </citation>
    <scope>NUCLEOTIDE SEQUENCE [LARGE SCALE GENOMIC DNA]</scope>
</reference>
<accession>A0ACC0Y1P7</accession>
<keyword evidence="2" id="KW-1185">Reference proteome</keyword>
<gene>
    <name evidence="1" type="ORF">Pint_35154</name>
</gene>
<comment type="caution">
    <text evidence="1">The sequence shown here is derived from an EMBL/GenBank/DDBJ whole genome shotgun (WGS) entry which is preliminary data.</text>
</comment>
<organism evidence="1 2">
    <name type="scientific">Pistacia integerrima</name>
    <dbReference type="NCBI Taxonomy" id="434235"/>
    <lineage>
        <taxon>Eukaryota</taxon>
        <taxon>Viridiplantae</taxon>
        <taxon>Streptophyta</taxon>
        <taxon>Embryophyta</taxon>
        <taxon>Tracheophyta</taxon>
        <taxon>Spermatophyta</taxon>
        <taxon>Magnoliopsida</taxon>
        <taxon>eudicotyledons</taxon>
        <taxon>Gunneridae</taxon>
        <taxon>Pentapetalae</taxon>
        <taxon>rosids</taxon>
        <taxon>malvids</taxon>
        <taxon>Sapindales</taxon>
        <taxon>Anacardiaceae</taxon>
        <taxon>Pistacia</taxon>
    </lineage>
</organism>
<dbReference type="Proteomes" id="UP001163603">
    <property type="component" value="Chromosome 9"/>
</dbReference>
<proteinExistence type="predicted"/>
<evidence type="ECO:0000313" key="2">
    <source>
        <dbReference type="Proteomes" id="UP001163603"/>
    </source>
</evidence>
<name>A0ACC0Y1P7_9ROSI</name>
<protein>
    <submittedName>
        <fullName evidence="1">Uncharacterized protein</fullName>
    </submittedName>
</protein>